<proteinExistence type="inferred from homology"/>
<name>A0A1T0CEB9_9GAMM</name>
<comment type="caution">
    <text evidence="8">The sequence shown here is derived from an EMBL/GenBank/DDBJ whole genome shotgun (WGS) entry which is preliminary data.</text>
</comment>
<comment type="similarity">
    <text evidence="2 4">Belongs to the bacterial solute-binding protein 3 family.</text>
</comment>
<dbReference type="PROSITE" id="PS01039">
    <property type="entry name" value="SBP_BACTERIAL_3"/>
    <property type="match status" value="1"/>
</dbReference>
<dbReference type="GO" id="GO:0015276">
    <property type="term" value="F:ligand-gated monoatomic ion channel activity"/>
    <property type="evidence" value="ECO:0007669"/>
    <property type="project" value="InterPro"/>
</dbReference>
<accession>A0A1T0CEB9</accession>
<dbReference type="InterPro" id="IPR018313">
    <property type="entry name" value="SBP_3_CS"/>
</dbReference>
<dbReference type="SMART" id="SM00079">
    <property type="entry name" value="PBPe"/>
    <property type="match status" value="1"/>
</dbReference>
<reference evidence="8 9" key="1">
    <citation type="submission" date="2017-02" db="EMBL/GenBank/DDBJ databases">
        <title>Draft genome sequence of Moraxella lincolnii CCUG 9405T type strain.</title>
        <authorList>
            <person name="Salva-Serra F."/>
            <person name="Engstrom-Jakobsson H."/>
            <person name="Thorell K."/>
            <person name="Jaen-Luchoro D."/>
            <person name="Gonzales-Siles L."/>
            <person name="Karlsson R."/>
            <person name="Yazdan S."/>
            <person name="Boulund F."/>
            <person name="Johnning A."/>
            <person name="Engstrand L."/>
            <person name="Kristiansson E."/>
            <person name="Moore E."/>
        </authorList>
    </citation>
    <scope>NUCLEOTIDE SEQUENCE [LARGE SCALE GENOMIC DNA]</scope>
    <source>
        <strain evidence="8 9">CCUG 9405</strain>
    </source>
</reference>
<dbReference type="STRING" id="90241.B0682_06000"/>
<evidence type="ECO:0000259" key="6">
    <source>
        <dbReference type="SMART" id="SM00062"/>
    </source>
</evidence>
<dbReference type="InterPro" id="IPR001320">
    <property type="entry name" value="Iontro_rcpt_C"/>
</dbReference>
<comment type="subcellular location">
    <subcellularLocation>
        <location evidence="1">Cell envelope</location>
    </subcellularLocation>
</comment>
<dbReference type="PANTHER" id="PTHR35936">
    <property type="entry name" value="MEMBRANE-BOUND LYTIC MUREIN TRANSGLYCOSYLASE F"/>
    <property type="match status" value="1"/>
</dbReference>
<feature type="chain" id="PRO_5012774955" evidence="5">
    <location>
        <begin position="35"/>
        <end position="283"/>
    </location>
</feature>
<evidence type="ECO:0000256" key="4">
    <source>
        <dbReference type="RuleBase" id="RU003744"/>
    </source>
</evidence>
<dbReference type="SMART" id="SM00062">
    <property type="entry name" value="PBPb"/>
    <property type="match status" value="1"/>
</dbReference>
<dbReference type="Proteomes" id="UP000191094">
    <property type="component" value="Unassembled WGS sequence"/>
</dbReference>
<evidence type="ECO:0000256" key="1">
    <source>
        <dbReference type="ARBA" id="ARBA00004196"/>
    </source>
</evidence>
<gene>
    <name evidence="8" type="ORF">B0682_06000</name>
</gene>
<organism evidence="8 9">
    <name type="scientific">Lwoffella lincolnii</name>
    <dbReference type="NCBI Taxonomy" id="90241"/>
    <lineage>
        <taxon>Bacteria</taxon>
        <taxon>Pseudomonadati</taxon>
        <taxon>Pseudomonadota</taxon>
        <taxon>Gammaproteobacteria</taxon>
        <taxon>Moraxellales</taxon>
        <taxon>Moraxellaceae</taxon>
        <taxon>Lwoffella</taxon>
    </lineage>
</organism>
<feature type="signal peptide" evidence="5">
    <location>
        <begin position="1"/>
        <end position="34"/>
    </location>
</feature>
<evidence type="ECO:0000259" key="7">
    <source>
        <dbReference type="SMART" id="SM00079"/>
    </source>
</evidence>
<keyword evidence="9" id="KW-1185">Reference proteome</keyword>
<dbReference type="AlphaFoldDB" id="A0A1T0CEB9"/>
<feature type="domain" description="Ionotropic glutamate receptor C-terminal" evidence="7">
    <location>
        <begin position="64"/>
        <end position="283"/>
    </location>
</feature>
<dbReference type="GO" id="GO:0030313">
    <property type="term" value="C:cell envelope"/>
    <property type="evidence" value="ECO:0007669"/>
    <property type="project" value="UniProtKB-SubCell"/>
</dbReference>
<dbReference type="EMBL" id="MUYT01000007">
    <property type="protein sequence ID" value="OOS20684.1"/>
    <property type="molecule type" value="Genomic_DNA"/>
</dbReference>
<evidence type="ECO:0000256" key="3">
    <source>
        <dbReference type="ARBA" id="ARBA00022729"/>
    </source>
</evidence>
<dbReference type="PANTHER" id="PTHR35936:SF17">
    <property type="entry name" value="ARGININE-BINDING EXTRACELLULAR PROTEIN ARTP"/>
    <property type="match status" value="1"/>
</dbReference>
<protein>
    <submittedName>
        <fullName evidence="8">ABC transporter substrate-binding protein</fullName>
    </submittedName>
</protein>
<evidence type="ECO:0000256" key="5">
    <source>
        <dbReference type="SAM" id="SignalP"/>
    </source>
</evidence>
<dbReference type="SUPFAM" id="SSF53850">
    <property type="entry name" value="Periplasmic binding protein-like II"/>
    <property type="match status" value="1"/>
</dbReference>
<evidence type="ECO:0000256" key="2">
    <source>
        <dbReference type="ARBA" id="ARBA00010333"/>
    </source>
</evidence>
<dbReference type="Pfam" id="PF00497">
    <property type="entry name" value="SBP_bac_3"/>
    <property type="match status" value="1"/>
</dbReference>
<evidence type="ECO:0000313" key="9">
    <source>
        <dbReference type="Proteomes" id="UP000191094"/>
    </source>
</evidence>
<dbReference type="Gene3D" id="3.40.190.10">
    <property type="entry name" value="Periplasmic binding protein-like II"/>
    <property type="match status" value="2"/>
</dbReference>
<dbReference type="InterPro" id="IPR001638">
    <property type="entry name" value="Solute-binding_3/MltF_N"/>
</dbReference>
<feature type="domain" description="Solute-binding protein family 3/N-terminal" evidence="6">
    <location>
        <begin position="64"/>
        <end position="282"/>
    </location>
</feature>
<dbReference type="GO" id="GO:0016020">
    <property type="term" value="C:membrane"/>
    <property type="evidence" value="ECO:0007669"/>
    <property type="project" value="InterPro"/>
</dbReference>
<sequence>MNVETVSTKIANGLKLTNRLKLATLALMSVIALSACDDASHANPTKHTDNNSTDVNTNPPTGVTIRIATEGAYPPFNHTNADGSLGGFDVDVANAMCQQMQANCDIVAQDWDGLIPGLLAKKYDAIIAGMSVTPERQQRLDFTQPYFANTMVWMAAKDKGFDVNNINGFNLGGQRSTTPGAYLLEHYDGKNGNQVNLYDSYENAYLDLASGRSDAVLAEKVSAQTWLKDNAHFTIVGDEIDNNDNIAVAVRQADALKEKFNKALTELKNNGKLAQLEQQHFAQ</sequence>
<evidence type="ECO:0000313" key="8">
    <source>
        <dbReference type="EMBL" id="OOS20684.1"/>
    </source>
</evidence>
<keyword evidence="3 5" id="KW-0732">Signal</keyword>